<protein>
    <submittedName>
        <fullName evidence="1">Uncharacterized protein</fullName>
    </submittedName>
</protein>
<evidence type="ECO:0000313" key="2">
    <source>
        <dbReference type="Proteomes" id="UP001161497"/>
    </source>
</evidence>
<accession>A0ABM9IFC5</accession>
<reference evidence="1" key="1">
    <citation type="submission" date="2023-03" db="EMBL/GenBank/DDBJ databases">
        <authorList>
            <person name="Cremers G."/>
            <person name="Picone N."/>
        </authorList>
    </citation>
    <scope>NUCLEOTIDE SEQUENCE</scope>
    <source>
        <strain evidence="1">Sample_alias</strain>
    </source>
</reference>
<evidence type="ECO:0000313" key="1">
    <source>
        <dbReference type="EMBL" id="CAI9086412.1"/>
    </source>
</evidence>
<dbReference type="Proteomes" id="UP001161497">
    <property type="component" value="Chromosome"/>
</dbReference>
<dbReference type="EMBL" id="OX458932">
    <property type="protein sequence ID" value="CAI9086412.1"/>
    <property type="molecule type" value="Genomic_DNA"/>
</dbReference>
<organism evidence="1 2">
    <name type="scientific">Candidatus Methylacidiphilum fumarolicum</name>
    <dbReference type="NCBI Taxonomy" id="591154"/>
    <lineage>
        <taxon>Bacteria</taxon>
        <taxon>Pseudomonadati</taxon>
        <taxon>Verrucomicrobiota</taxon>
        <taxon>Methylacidiphilae</taxon>
        <taxon>Methylacidiphilales</taxon>
        <taxon>Methylacidiphilaceae</taxon>
        <taxon>Methylacidiphilum (ex Ratnadevi et al. 2023)</taxon>
    </lineage>
</organism>
<gene>
    <name evidence="1" type="ORF">MFUM_2097</name>
</gene>
<proteinExistence type="predicted"/>
<name>A0ABM9IFC5_9BACT</name>
<sequence>MEAKIASAELCLAYDLKQCPSPFPKRHKILSVWNGLLSPKACKGLEPFHKSTNDLHVCFWVS</sequence>
<keyword evidence="2" id="KW-1185">Reference proteome</keyword>